<name>A0A1C6WV79_PLACU</name>
<accession>A0A1C6WV79</accession>
<dbReference type="Proteomes" id="UP000507163">
    <property type="component" value="Unassembled WGS sequence"/>
</dbReference>
<dbReference type="AlphaFoldDB" id="A0A1C6WV79"/>
<gene>
    <name evidence="1" type="ORF">PCHAJ_000538200</name>
</gene>
<proteinExistence type="predicted"/>
<feature type="non-terminal residue" evidence="1">
    <location>
        <position position="1"/>
    </location>
</feature>
<dbReference type="EMBL" id="FMIL01000433">
    <property type="protein sequence ID" value="SCL93560.1"/>
    <property type="molecule type" value="Genomic_DNA"/>
</dbReference>
<evidence type="ECO:0000313" key="1">
    <source>
        <dbReference type="EMBL" id="SCL93560.1"/>
    </source>
</evidence>
<reference evidence="1" key="1">
    <citation type="submission" date="2016-08" db="EMBL/GenBank/DDBJ databases">
        <authorList>
            <consortium name="Pathogen Informatics"/>
        </authorList>
    </citation>
    <scope>NUCLEOTIDE SEQUENCE</scope>
    <source>
        <strain evidence="1">AJ</strain>
    </source>
</reference>
<protein>
    <submittedName>
        <fullName evidence="1">Uncharacterized protein</fullName>
    </submittedName>
</protein>
<sequence length="60" mass="7158">GNEQGNRFNCPFGLNYNKLFFLFPFSPSVSHVKYYNNLNQRLFYNYIDTLDSSFYIDSNI</sequence>
<organism evidence="1">
    <name type="scientific">Plasmodium chabaudi chabaudi</name>
    <dbReference type="NCBI Taxonomy" id="31271"/>
    <lineage>
        <taxon>Eukaryota</taxon>
        <taxon>Sar</taxon>
        <taxon>Alveolata</taxon>
        <taxon>Apicomplexa</taxon>
        <taxon>Aconoidasida</taxon>
        <taxon>Haemosporida</taxon>
        <taxon>Plasmodiidae</taxon>
        <taxon>Plasmodium</taxon>
        <taxon>Plasmodium (Vinckeia)</taxon>
    </lineage>
</organism>